<sequence>MADRSLHVPGAQGLSGMGRRLKAKGKEAQGKPRGAHRPDVANARFGTVRRQAGSLHQAQPGETAMADTMIGIIGGSGLYQVDGLENARWQAVETPWGAPSDEILTGQLGGLPIAFLPRHGRGHVHSPSSVPYRANIDALKRLGVTDLVSISACGSFREEMAPGHFVIVDQFIDRTFAREKSFFGPGCVAHVSVAHPTCARLSAACAEAARAAGVTVHDGGTYLAMEGPQFSTLAESKMYREAWGADVIGMTGMPEAKLAREAELCYASVAMITDYDSWHPDHGEVDVTDIIRTLTGNADKGRALVRGLPARLGAPRAPCDHGCDRALEYAVLTGPEHRDPEAVARLGTVAGRVL</sequence>
<dbReference type="EMBL" id="APKE01000010">
    <property type="protein sequence ID" value="KAF0677004.1"/>
    <property type="molecule type" value="Genomic_DNA"/>
</dbReference>
<organism evidence="7 8">
    <name type="scientific">Profundibacterium mesophilum KAUST100406-0324</name>
    <dbReference type="NCBI Taxonomy" id="1037889"/>
    <lineage>
        <taxon>Bacteria</taxon>
        <taxon>Pseudomonadati</taxon>
        <taxon>Pseudomonadota</taxon>
        <taxon>Alphaproteobacteria</taxon>
        <taxon>Rhodobacterales</taxon>
        <taxon>Roseobacteraceae</taxon>
        <taxon>Profundibacterium</taxon>
    </lineage>
</organism>
<proteinExistence type="inferred from homology"/>
<name>A0A921NYF8_9RHOB</name>
<feature type="binding site" evidence="4">
    <location>
        <begin position="118"/>
        <end position="119"/>
    </location>
    <ligand>
        <name>phosphate</name>
        <dbReference type="ChEBI" id="CHEBI:43474"/>
    </ligand>
</feature>
<feature type="region of interest" description="Disordered" evidence="5">
    <location>
        <begin position="1"/>
        <end position="43"/>
    </location>
</feature>
<dbReference type="InterPro" id="IPR000845">
    <property type="entry name" value="Nucleoside_phosphorylase_d"/>
</dbReference>
<comment type="pathway">
    <text evidence="4">Amino-acid biosynthesis; L-methionine biosynthesis via salvage pathway; S-methyl-5-thio-alpha-D-ribose 1-phosphate from S-methyl-5'-thioadenosine (phosphorylase route): step 1/1.</text>
</comment>
<comment type="function">
    <text evidence="4">Catalyzes the reversible phosphorylation of S-methyl-5'-thioadenosine (MTA) to adenine and 5-methylthioribose-1-phosphate. Involved in the breakdown of MTA, a major by-product of polyamine biosynthesis. Responsible for the first step in the methionine salvage pathway after MTA has been generated from S-adenosylmethionine. Has broad substrate specificity with 6-aminopurine nucleosides as preferred substrates.</text>
</comment>
<keyword evidence="8" id="KW-1185">Reference proteome</keyword>
<dbReference type="PANTHER" id="PTHR42679:SF2">
    <property type="entry name" value="S-METHYL-5'-THIOADENOSINE PHOSPHORYLASE"/>
    <property type="match status" value="1"/>
</dbReference>
<dbReference type="GO" id="GO:0006166">
    <property type="term" value="P:purine ribonucleoside salvage"/>
    <property type="evidence" value="ECO:0007669"/>
    <property type="project" value="UniProtKB-KW"/>
</dbReference>
<dbReference type="SUPFAM" id="SSF53167">
    <property type="entry name" value="Purine and uridine phosphorylases"/>
    <property type="match status" value="1"/>
</dbReference>
<evidence type="ECO:0000256" key="1">
    <source>
        <dbReference type="ARBA" id="ARBA00022676"/>
    </source>
</evidence>
<dbReference type="Gene3D" id="3.40.50.1580">
    <property type="entry name" value="Nucleoside phosphorylase domain"/>
    <property type="match status" value="1"/>
</dbReference>
<dbReference type="PANTHER" id="PTHR42679">
    <property type="entry name" value="S-METHYL-5'-THIOADENOSINE PHOSPHORYLASE"/>
    <property type="match status" value="1"/>
</dbReference>
<comment type="similarity">
    <text evidence="4">Belongs to the PNP/MTAP phosphorylase family. MTAP subfamily.</text>
</comment>
<evidence type="ECO:0000256" key="5">
    <source>
        <dbReference type="SAM" id="MobiDB-lite"/>
    </source>
</evidence>
<dbReference type="GO" id="GO:0005829">
    <property type="term" value="C:cytosol"/>
    <property type="evidence" value="ECO:0007669"/>
    <property type="project" value="TreeGrafter"/>
</dbReference>
<keyword evidence="3 4" id="KW-0660">Purine salvage</keyword>
<dbReference type="HAMAP" id="MF_01963">
    <property type="entry name" value="MTAP"/>
    <property type="match status" value="1"/>
</dbReference>
<dbReference type="CDD" id="cd09010">
    <property type="entry name" value="MTAP_SsMTAPII_like_MTIP"/>
    <property type="match status" value="1"/>
</dbReference>
<evidence type="ECO:0000313" key="8">
    <source>
        <dbReference type="Proteomes" id="UP000698242"/>
    </source>
</evidence>
<keyword evidence="2 4" id="KW-0808">Transferase</keyword>
<comment type="subunit">
    <text evidence="4">Homohexamer. Dimer of a homotrimer.</text>
</comment>
<evidence type="ECO:0000256" key="2">
    <source>
        <dbReference type="ARBA" id="ARBA00022679"/>
    </source>
</evidence>
<feature type="domain" description="Nucleoside phosphorylase" evidence="6">
    <location>
        <begin position="70"/>
        <end position="305"/>
    </location>
</feature>
<dbReference type="InterPro" id="IPR010044">
    <property type="entry name" value="MTAP"/>
</dbReference>
<dbReference type="FunFam" id="3.40.50.1580:FF:000012">
    <property type="entry name" value="Probable 6-oxopurine nucleoside phosphorylase"/>
    <property type="match status" value="1"/>
</dbReference>
<dbReference type="EC" id="2.4.2.28" evidence="4"/>
<dbReference type="NCBIfam" id="NF006492">
    <property type="entry name" value="PRK08931.1"/>
    <property type="match status" value="1"/>
</dbReference>
<feature type="binding site" evidence="4">
    <location>
        <begin position="274"/>
        <end position="276"/>
    </location>
    <ligand>
        <name>substrate</name>
    </ligand>
</feature>
<feature type="binding site" evidence="4">
    <location>
        <position position="76"/>
    </location>
    <ligand>
        <name>phosphate</name>
        <dbReference type="ChEBI" id="CHEBI:43474"/>
    </ligand>
</feature>
<evidence type="ECO:0000256" key="3">
    <source>
        <dbReference type="ARBA" id="ARBA00022726"/>
    </source>
</evidence>
<feature type="site" description="Important for substrate specificity" evidence="4">
    <location>
        <position position="287"/>
    </location>
</feature>
<feature type="binding site" evidence="4">
    <location>
        <position position="250"/>
    </location>
    <ligand>
        <name>substrate</name>
    </ligand>
</feature>
<dbReference type="GO" id="GO:0019509">
    <property type="term" value="P:L-methionine salvage from methylthioadenosine"/>
    <property type="evidence" value="ECO:0007669"/>
    <property type="project" value="UniProtKB-UniRule"/>
</dbReference>
<feature type="site" description="Important for substrate specificity" evidence="4">
    <location>
        <position position="231"/>
    </location>
</feature>
<evidence type="ECO:0000313" key="7">
    <source>
        <dbReference type="EMBL" id="KAF0677004.1"/>
    </source>
</evidence>
<dbReference type="Pfam" id="PF01048">
    <property type="entry name" value="PNP_UDP_1"/>
    <property type="match status" value="1"/>
</dbReference>
<dbReference type="InterPro" id="IPR035994">
    <property type="entry name" value="Nucleoside_phosphorylase_sf"/>
</dbReference>
<dbReference type="Proteomes" id="UP000698242">
    <property type="component" value="Unassembled WGS sequence"/>
</dbReference>
<reference evidence="7" key="1">
    <citation type="submission" date="2013-03" db="EMBL/GenBank/DDBJ databases">
        <title>Genome Sequence of the Profundibacterium mesophilum strain KAUST100406-0324T from Red Sea, a novel genus in the family Rhodobacteraceae.</title>
        <authorList>
            <person name="Essack M."/>
            <person name="Alam I."/>
            <person name="Lafi F."/>
            <person name="Alawi W."/>
            <person name="Kamanu F."/>
            <person name="Al-Suwailem A."/>
            <person name="Lee O.O."/>
            <person name="Xu Y."/>
            <person name="Bajic V."/>
            <person name="Qian P.-Y."/>
            <person name="Archer J."/>
        </authorList>
    </citation>
    <scope>NUCLEOTIDE SEQUENCE</scope>
    <source>
        <strain evidence="7">KAUST100406-0324</strain>
    </source>
</reference>
<evidence type="ECO:0000259" key="6">
    <source>
        <dbReference type="Pfam" id="PF01048"/>
    </source>
</evidence>
<dbReference type="AlphaFoldDB" id="A0A921NYF8"/>
<comment type="catalytic activity">
    <reaction evidence="4">
        <text>S-methyl-5'-thioadenosine + phosphate = 5-(methylsulfanyl)-alpha-D-ribose 1-phosphate + adenine</text>
        <dbReference type="Rhea" id="RHEA:11852"/>
        <dbReference type="ChEBI" id="CHEBI:16708"/>
        <dbReference type="ChEBI" id="CHEBI:17509"/>
        <dbReference type="ChEBI" id="CHEBI:43474"/>
        <dbReference type="ChEBI" id="CHEBI:58533"/>
        <dbReference type="EC" id="2.4.2.28"/>
    </reaction>
</comment>
<feature type="binding site" evidence="4">
    <location>
        <position position="251"/>
    </location>
    <ligand>
        <name>phosphate</name>
        <dbReference type="ChEBI" id="CHEBI:43474"/>
    </ligand>
</feature>
<dbReference type="NCBIfam" id="TIGR01694">
    <property type="entry name" value="MTAP"/>
    <property type="match status" value="1"/>
</dbReference>
<feature type="binding site" evidence="4">
    <location>
        <begin position="151"/>
        <end position="152"/>
    </location>
    <ligand>
        <name>phosphate</name>
        <dbReference type="ChEBI" id="CHEBI:43474"/>
    </ligand>
</feature>
<protein>
    <recommendedName>
        <fullName evidence="4">S-methyl-5'-thioadenosine phosphorylase</fullName>
        <ecNumber evidence="4">2.4.2.28</ecNumber>
    </recommendedName>
    <alternativeName>
        <fullName evidence="4">5'-methylthioadenosine phosphorylase</fullName>
        <shortName evidence="4">MTA phosphorylase</shortName>
        <shortName evidence="4">MTAP</shortName>
    </alternativeName>
</protein>
<dbReference type="GO" id="GO:0017061">
    <property type="term" value="F:S-methyl-5-thioadenosine phosphorylase activity"/>
    <property type="evidence" value="ECO:0007669"/>
    <property type="project" value="UniProtKB-UniRule"/>
</dbReference>
<gene>
    <name evidence="4 7" type="primary">mtnP</name>
    <name evidence="7" type="ORF">PMES_00801</name>
</gene>
<comment type="caution">
    <text evidence="7">The sequence shown here is derived from an EMBL/GenBank/DDBJ whole genome shotgun (WGS) entry which is preliminary data.</text>
</comment>
<accession>A0A921NYF8</accession>
<evidence type="ECO:0000256" key="4">
    <source>
        <dbReference type="HAMAP-Rule" id="MF_01963"/>
    </source>
</evidence>
<keyword evidence="1 4" id="KW-0328">Glycosyltransferase</keyword>